<dbReference type="KEGG" id="ccos:Pan44_30810"/>
<feature type="region of interest" description="Disordered" evidence="1">
    <location>
        <begin position="1"/>
        <end position="22"/>
    </location>
</feature>
<dbReference type="InParanoid" id="A0A517SG11"/>
<dbReference type="Proteomes" id="UP000315700">
    <property type="component" value="Chromosome"/>
</dbReference>
<keyword evidence="3" id="KW-1185">Reference proteome</keyword>
<dbReference type="RefSeq" id="WP_145030838.1">
    <property type="nucleotide sequence ID" value="NZ_CP036271.1"/>
</dbReference>
<dbReference type="EMBL" id="CP036271">
    <property type="protein sequence ID" value="QDT55040.1"/>
    <property type="molecule type" value="Genomic_DNA"/>
</dbReference>
<evidence type="ECO:0000256" key="1">
    <source>
        <dbReference type="SAM" id="MobiDB-lite"/>
    </source>
</evidence>
<reference evidence="2 3" key="1">
    <citation type="submission" date="2019-02" db="EMBL/GenBank/DDBJ databases">
        <title>Deep-cultivation of Planctomycetes and their phenomic and genomic characterization uncovers novel biology.</title>
        <authorList>
            <person name="Wiegand S."/>
            <person name="Jogler M."/>
            <person name="Boedeker C."/>
            <person name="Pinto D."/>
            <person name="Vollmers J."/>
            <person name="Rivas-Marin E."/>
            <person name="Kohn T."/>
            <person name="Peeters S.H."/>
            <person name="Heuer A."/>
            <person name="Rast P."/>
            <person name="Oberbeckmann S."/>
            <person name="Bunk B."/>
            <person name="Jeske O."/>
            <person name="Meyerdierks A."/>
            <person name="Storesund J.E."/>
            <person name="Kallscheuer N."/>
            <person name="Luecker S."/>
            <person name="Lage O.M."/>
            <person name="Pohl T."/>
            <person name="Merkel B.J."/>
            <person name="Hornburger P."/>
            <person name="Mueller R.-W."/>
            <person name="Bruemmer F."/>
            <person name="Labrenz M."/>
            <person name="Spormann A.M."/>
            <person name="Op den Camp H."/>
            <person name="Overmann J."/>
            <person name="Amann R."/>
            <person name="Jetten M.S.M."/>
            <person name="Mascher T."/>
            <person name="Medema M.H."/>
            <person name="Devos D.P."/>
            <person name="Kaster A.-K."/>
            <person name="Ovreas L."/>
            <person name="Rohde M."/>
            <person name="Galperin M.Y."/>
            <person name="Jogler C."/>
        </authorList>
    </citation>
    <scope>NUCLEOTIDE SEQUENCE [LARGE SCALE GENOMIC DNA]</scope>
    <source>
        <strain evidence="2 3">Pan44</strain>
    </source>
</reference>
<dbReference type="OrthoDB" id="211051at2"/>
<proteinExistence type="predicted"/>
<feature type="compositionally biased region" description="Polar residues" evidence="1">
    <location>
        <begin position="1"/>
        <end position="21"/>
    </location>
</feature>
<protein>
    <submittedName>
        <fullName evidence="2">Uncharacterized protein</fullName>
    </submittedName>
</protein>
<evidence type="ECO:0000313" key="3">
    <source>
        <dbReference type="Proteomes" id="UP000315700"/>
    </source>
</evidence>
<sequence>MKTIKLSTSPAQTPFGQSSQDFRGKVGLSDSPQINALSHTLRGFVTSNSTEFDALPGMVENRATRYPSRAGRLMTSGPDSTQRCERKTIRFWRCGLVALIGLTGGLSGCGQSTYAERVNRSRDLLAYHARLDQSLQAEWARADWGLALRPPVRFRLMPAPPPPKANEEGLVEVVPDTRQPAYLGVELPGLVAAWEVPGEAFIYLCSNHQRFVDSQGSTATVAEPETFLADLEAVLQQGFEFTLSAEPARGPAERHAKFAERIPLSDQFAAPKAFDSIRIEKESDPKFAAHVYEHLAGRIQVALIVVYAPANPGNFENGARTALETIRVEPVVPRAAVQPGGATPGGIAPRPSAF</sequence>
<evidence type="ECO:0000313" key="2">
    <source>
        <dbReference type="EMBL" id="QDT55040.1"/>
    </source>
</evidence>
<dbReference type="AlphaFoldDB" id="A0A517SG11"/>
<accession>A0A517SG11</accession>
<organism evidence="2 3">
    <name type="scientific">Caulifigura coniformis</name>
    <dbReference type="NCBI Taxonomy" id="2527983"/>
    <lineage>
        <taxon>Bacteria</taxon>
        <taxon>Pseudomonadati</taxon>
        <taxon>Planctomycetota</taxon>
        <taxon>Planctomycetia</taxon>
        <taxon>Planctomycetales</taxon>
        <taxon>Planctomycetaceae</taxon>
        <taxon>Caulifigura</taxon>
    </lineage>
</organism>
<gene>
    <name evidence="2" type="ORF">Pan44_30810</name>
</gene>
<name>A0A517SG11_9PLAN</name>